<dbReference type="Pfam" id="PF00307">
    <property type="entry name" value="CH"/>
    <property type="match status" value="1"/>
</dbReference>
<keyword evidence="2" id="KW-0009">Actin-binding</keyword>
<feature type="coiled-coil region" evidence="3">
    <location>
        <begin position="71"/>
        <end position="98"/>
    </location>
</feature>
<dbReference type="InterPro" id="IPR036872">
    <property type="entry name" value="CH_dom_sf"/>
</dbReference>
<accession>A0A4C1UMJ5</accession>
<keyword evidence="3" id="KW-0175">Coiled coil</keyword>
<sequence>MRRFNAFRPFFSPTFPFLRHCDAFVTNFTAAEFRASYYTLVDTALASDVTPHGPQYEPGGYSAAVQQRSNMTQREDALKFEQSRIKALQEERLHIQKKTFTKWMNSFLQKIIGRGPAVNRGAVCVTSDGGRLVAVTSSRDRETRCTLVMSPYGRAKIKYNTESGIFVTVTLFLRVRTTDKNRTIAGTLRCPSVRRDPFSDRHRPLSAMMLPVHPQARMEVEDLFVDLADGRRLLKLLEIISGERLPRPNSGRMRVHKIENVNKSLSFLHTKINNRAARASTPASRTRAPAHATGRTAGVTSCRRIYHEGISRCNDSSRKRYVAMVSHLEETDKSRVKKQIYVEGQARVALENPMQTRSVAYQERAKF</sequence>
<dbReference type="InterPro" id="IPR001589">
    <property type="entry name" value="Actinin_actin-bd_CS"/>
</dbReference>
<organism evidence="6 7">
    <name type="scientific">Eumeta variegata</name>
    <name type="common">Bagworm moth</name>
    <name type="synonym">Eumeta japonica</name>
    <dbReference type="NCBI Taxonomy" id="151549"/>
    <lineage>
        <taxon>Eukaryota</taxon>
        <taxon>Metazoa</taxon>
        <taxon>Ecdysozoa</taxon>
        <taxon>Arthropoda</taxon>
        <taxon>Hexapoda</taxon>
        <taxon>Insecta</taxon>
        <taxon>Pterygota</taxon>
        <taxon>Neoptera</taxon>
        <taxon>Endopterygota</taxon>
        <taxon>Lepidoptera</taxon>
        <taxon>Glossata</taxon>
        <taxon>Ditrysia</taxon>
        <taxon>Tineoidea</taxon>
        <taxon>Psychidae</taxon>
        <taxon>Oiketicinae</taxon>
        <taxon>Eumeta</taxon>
    </lineage>
</organism>
<dbReference type="GO" id="GO:0003779">
    <property type="term" value="F:actin binding"/>
    <property type="evidence" value="ECO:0007669"/>
    <property type="project" value="UniProtKB-KW"/>
</dbReference>
<dbReference type="InterPro" id="IPR001715">
    <property type="entry name" value="CH_dom"/>
</dbReference>
<evidence type="ECO:0000256" key="1">
    <source>
        <dbReference type="ARBA" id="ARBA00022737"/>
    </source>
</evidence>
<evidence type="ECO:0000313" key="7">
    <source>
        <dbReference type="Proteomes" id="UP000299102"/>
    </source>
</evidence>
<dbReference type="STRING" id="151549.A0A4C1UMJ5"/>
<proteinExistence type="predicted"/>
<dbReference type="EMBL" id="BGZK01000190">
    <property type="protein sequence ID" value="GBP27212.1"/>
    <property type="molecule type" value="Genomic_DNA"/>
</dbReference>
<evidence type="ECO:0000313" key="6">
    <source>
        <dbReference type="EMBL" id="GBP27212.1"/>
    </source>
</evidence>
<reference evidence="6 7" key="1">
    <citation type="journal article" date="2019" name="Commun. Biol.">
        <title>The bagworm genome reveals a unique fibroin gene that provides high tensile strength.</title>
        <authorList>
            <person name="Kono N."/>
            <person name="Nakamura H."/>
            <person name="Ohtoshi R."/>
            <person name="Tomita M."/>
            <person name="Numata K."/>
            <person name="Arakawa K."/>
        </authorList>
    </citation>
    <scope>NUCLEOTIDE SEQUENCE [LARGE SCALE GENOMIC DNA]</scope>
</reference>
<feature type="compositionally biased region" description="Low complexity" evidence="4">
    <location>
        <begin position="277"/>
        <end position="290"/>
    </location>
</feature>
<evidence type="ECO:0000256" key="2">
    <source>
        <dbReference type="ARBA" id="ARBA00023203"/>
    </source>
</evidence>
<keyword evidence="7" id="KW-1185">Reference proteome</keyword>
<feature type="domain" description="Calponin-homology (CH)" evidence="5">
    <location>
        <begin position="217"/>
        <end position="273"/>
    </location>
</feature>
<comment type="caution">
    <text evidence="6">The sequence shown here is derived from an EMBL/GenBank/DDBJ whole genome shotgun (WGS) entry which is preliminary data.</text>
</comment>
<dbReference type="PANTHER" id="PTHR11915">
    <property type="entry name" value="SPECTRIN/FILAMIN RELATED CYTOSKELETAL PROTEIN"/>
    <property type="match status" value="1"/>
</dbReference>
<protein>
    <submittedName>
        <fullName evidence="6">Spectrin beta chain, non-erythrocytic 2</fullName>
    </submittedName>
</protein>
<gene>
    <name evidence="6" type="primary">Sptbn2</name>
    <name evidence="6" type="ORF">EVAR_15985_1</name>
</gene>
<name>A0A4C1UMJ5_EUMVA</name>
<dbReference type="OrthoDB" id="5865767at2759"/>
<dbReference type="Proteomes" id="UP000299102">
    <property type="component" value="Unassembled WGS sequence"/>
</dbReference>
<evidence type="ECO:0000256" key="4">
    <source>
        <dbReference type="SAM" id="MobiDB-lite"/>
    </source>
</evidence>
<dbReference type="AlphaFoldDB" id="A0A4C1UMJ5"/>
<feature type="region of interest" description="Disordered" evidence="4">
    <location>
        <begin position="277"/>
        <end position="296"/>
    </location>
</feature>
<dbReference type="PROSITE" id="PS00019">
    <property type="entry name" value="ACTININ_1"/>
    <property type="match status" value="1"/>
</dbReference>
<keyword evidence="1" id="KW-0677">Repeat</keyword>
<evidence type="ECO:0000259" key="5">
    <source>
        <dbReference type="Pfam" id="PF00307"/>
    </source>
</evidence>
<dbReference type="SUPFAM" id="SSF47576">
    <property type="entry name" value="Calponin-homology domain, CH-domain"/>
    <property type="match status" value="2"/>
</dbReference>
<dbReference type="Gene3D" id="1.10.418.10">
    <property type="entry name" value="Calponin-like domain"/>
    <property type="match status" value="2"/>
</dbReference>
<evidence type="ECO:0000256" key="3">
    <source>
        <dbReference type="SAM" id="Coils"/>
    </source>
</evidence>